<dbReference type="AlphaFoldDB" id="A0A844YIV3"/>
<accession>A0A844YIV3</accession>
<evidence type="ECO:0000313" key="1">
    <source>
        <dbReference type="EMBL" id="MXO63435.1"/>
    </source>
</evidence>
<keyword evidence="2" id="KW-1185">Reference proteome</keyword>
<dbReference type="OrthoDB" id="7874861at2"/>
<comment type="caution">
    <text evidence="1">The sequence shown here is derived from an EMBL/GenBank/DDBJ whole genome shotgun (WGS) entry which is preliminary data.</text>
</comment>
<gene>
    <name evidence="1" type="ORF">GRI48_10470</name>
</gene>
<evidence type="ECO:0000313" key="2">
    <source>
        <dbReference type="Proteomes" id="UP000445582"/>
    </source>
</evidence>
<dbReference type="Proteomes" id="UP000445582">
    <property type="component" value="Unassembled WGS sequence"/>
</dbReference>
<proteinExistence type="predicted"/>
<name>A0A844YIV3_9SPHN</name>
<reference evidence="1 2" key="1">
    <citation type="submission" date="2019-12" db="EMBL/GenBank/DDBJ databases">
        <title>Genomic-based taxomic classification of the family Erythrobacteraceae.</title>
        <authorList>
            <person name="Xu L."/>
        </authorList>
    </citation>
    <scope>NUCLEOTIDE SEQUENCE [LARGE SCALE GENOMIC DNA]</scope>
    <source>
        <strain evidence="1 2">MCCC 1A09965</strain>
    </source>
</reference>
<protein>
    <recommendedName>
        <fullName evidence="3">Excisionase</fullName>
    </recommendedName>
</protein>
<dbReference type="EMBL" id="WTYN01000001">
    <property type="protein sequence ID" value="MXO63435.1"/>
    <property type="molecule type" value="Genomic_DNA"/>
</dbReference>
<evidence type="ECO:0008006" key="3">
    <source>
        <dbReference type="Google" id="ProtNLM"/>
    </source>
</evidence>
<dbReference type="RefSeq" id="WP_160675088.1">
    <property type="nucleotide sequence ID" value="NZ_WTYN01000001.1"/>
</dbReference>
<organism evidence="1 2">
    <name type="scientific">Qipengyuania oceanensis</name>
    <dbReference type="NCBI Taxonomy" id="1463597"/>
    <lineage>
        <taxon>Bacteria</taxon>
        <taxon>Pseudomonadati</taxon>
        <taxon>Pseudomonadota</taxon>
        <taxon>Alphaproteobacteria</taxon>
        <taxon>Sphingomonadales</taxon>
        <taxon>Erythrobacteraceae</taxon>
        <taxon>Qipengyuania</taxon>
    </lineage>
</organism>
<sequence>MEPLGLPTKEAFAAIPCGKTKGFELIARGELETYKVDGALRVTTNSIRAYVARQIAERQEAA</sequence>